<reference evidence="1 2" key="1">
    <citation type="journal article" date="2018" name="MBio">
        <title>Comparative Genomics Reveals the Core Gene Toolbox for the Fungus-Insect Symbiosis.</title>
        <authorList>
            <person name="Wang Y."/>
            <person name="Stata M."/>
            <person name="Wang W."/>
            <person name="Stajich J.E."/>
            <person name="White M.M."/>
            <person name="Moncalvo J.M."/>
        </authorList>
    </citation>
    <scope>NUCLEOTIDE SEQUENCE [LARGE SCALE GENOMIC DNA]</scope>
    <source>
        <strain evidence="1 2">SC-DP-2</strain>
    </source>
</reference>
<accession>A0A2T9ZCF2</accession>
<proteinExistence type="predicted"/>
<sequence length="65" mass="7324">MASGIYHKEVMLQSNNNRVQNCFGWGNNLSGTATNKIWSIPESNQYLPDPGRLNKPKGYNVKKIT</sequence>
<dbReference type="EMBL" id="MBFS01000555">
    <property type="protein sequence ID" value="PVV02217.1"/>
    <property type="molecule type" value="Genomic_DNA"/>
</dbReference>
<dbReference type="AlphaFoldDB" id="A0A2T9ZCF2"/>
<evidence type="ECO:0000313" key="1">
    <source>
        <dbReference type="EMBL" id="PVV02217.1"/>
    </source>
</evidence>
<protein>
    <submittedName>
        <fullName evidence="1">Uncharacterized protein</fullName>
    </submittedName>
</protein>
<evidence type="ECO:0000313" key="2">
    <source>
        <dbReference type="Proteomes" id="UP000245609"/>
    </source>
</evidence>
<keyword evidence="2" id="KW-1185">Reference proteome</keyword>
<gene>
    <name evidence="1" type="ORF">BB560_003333</name>
</gene>
<organism evidence="1 2">
    <name type="scientific">Smittium megazygosporum</name>
    <dbReference type="NCBI Taxonomy" id="133381"/>
    <lineage>
        <taxon>Eukaryota</taxon>
        <taxon>Fungi</taxon>
        <taxon>Fungi incertae sedis</taxon>
        <taxon>Zoopagomycota</taxon>
        <taxon>Kickxellomycotina</taxon>
        <taxon>Harpellomycetes</taxon>
        <taxon>Harpellales</taxon>
        <taxon>Legeriomycetaceae</taxon>
        <taxon>Smittium</taxon>
    </lineage>
</organism>
<dbReference type="Proteomes" id="UP000245609">
    <property type="component" value="Unassembled WGS sequence"/>
</dbReference>
<comment type="caution">
    <text evidence="1">The sequence shown here is derived from an EMBL/GenBank/DDBJ whole genome shotgun (WGS) entry which is preliminary data.</text>
</comment>
<name>A0A2T9ZCF2_9FUNG</name>